<keyword evidence="3" id="KW-1185">Reference proteome</keyword>
<name>T1FTM4_HELRO</name>
<dbReference type="InterPro" id="IPR029063">
    <property type="entry name" value="SAM-dependent_MTases_sf"/>
</dbReference>
<dbReference type="EMBL" id="KB096716">
    <property type="protein sequence ID" value="ESO02747.1"/>
    <property type="molecule type" value="Genomic_DNA"/>
</dbReference>
<reference evidence="2" key="3">
    <citation type="submission" date="2015-06" db="UniProtKB">
        <authorList>
            <consortium name="EnsemblMetazoa"/>
        </authorList>
    </citation>
    <scope>IDENTIFICATION</scope>
</reference>
<accession>T1FTM4</accession>
<dbReference type="Proteomes" id="UP000015101">
    <property type="component" value="Unassembled WGS sequence"/>
</dbReference>
<dbReference type="PANTHER" id="PTHR22808:SF1">
    <property type="entry name" value="RNA CYTOSINE-C(5)-METHYLTRANSFERASE NSUN2-RELATED"/>
    <property type="match status" value="1"/>
</dbReference>
<dbReference type="GO" id="GO:0001510">
    <property type="term" value="P:RNA methylation"/>
    <property type="evidence" value="ECO:0007669"/>
    <property type="project" value="InterPro"/>
</dbReference>
<gene>
    <name evidence="2" type="primary">20212171</name>
    <name evidence="1" type="ORF">HELRODRAFT_192144</name>
</gene>
<dbReference type="STRING" id="6412.T1FTM4"/>
<evidence type="ECO:0000313" key="2">
    <source>
        <dbReference type="EnsemblMetazoa" id="HelroP192144"/>
    </source>
</evidence>
<dbReference type="EnsemblMetazoa" id="HelroT192144">
    <property type="protein sequence ID" value="HelroP192144"/>
    <property type="gene ID" value="HelroG192144"/>
</dbReference>
<organism evidence="2 3">
    <name type="scientific">Helobdella robusta</name>
    <name type="common">Californian leech</name>
    <dbReference type="NCBI Taxonomy" id="6412"/>
    <lineage>
        <taxon>Eukaryota</taxon>
        <taxon>Metazoa</taxon>
        <taxon>Spiralia</taxon>
        <taxon>Lophotrochozoa</taxon>
        <taxon>Annelida</taxon>
        <taxon>Clitellata</taxon>
        <taxon>Hirudinea</taxon>
        <taxon>Rhynchobdellida</taxon>
        <taxon>Glossiphoniidae</taxon>
        <taxon>Helobdella</taxon>
    </lineage>
</organism>
<dbReference type="HOGENOM" id="CLU_1580226_0_0_1"/>
<dbReference type="eggNOG" id="KOG2198">
    <property type="taxonomic scope" value="Eukaryota"/>
</dbReference>
<reference evidence="3" key="1">
    <citation type="submission" date="2012-12" db="EMBL/GenBank/DDBJ databases">
        <authorList>
            <person name="Hellsten U."/>
            <person name="Grimwood J."/>
            <person name="Chapman J.A."/>
            <person name="Shapiro H."/>
            <person name="Aerts A."/>
            <person name="Otillar R.P."/>
            <person name="Terry A.Y."/>
            <person name="Boore J.L."/>
            <person name="Simakov O."/>
            <person name="Marletaz F."/>
            <person name="Cho S.-J."/>
            <person name="Edsinger-Gonzales E."/>
            <person name="Havlak P."/>
            <person name="Kuo D.-H."/>
            <person name="Larsson T."/>
            <person name="Lv J."/>
            <person name="Arendt D."/>
            <person name="Savage R."/>
            <person name="Osoegawa K."/>
            <person name="de Jong P."/>
            <person name="Lindberg D.R."/>
            <person name="Seaver E.C."/>
            <person name="Weisblat D.A."/>
            <person name="Putnam N.H."/>
            <person name="Grigoriev I.V."/>
            <person name="Rokhsar D.S."/>
        </authorList>
    </citation>
    <scope>NUCLEOTIDE SEQUENCE</scope>
</reference>
<dbReference type="InterPro" id="IPR023267">
    <property type="entry name" value="RCMT"/>
</dbReference>
<reference evidence="1 3" key="2">
    <citation type="journal article" date="2013" name="Nature">
        <title>Insights into bilaterian evolution from three spiralian genomes.</title>
        <authorList>
            <person name="Simakov O."/>
            <person name="Marletaz F."/>
            <person name="Cho S.J."/>
            <person name="Edsinger-Gonzales E."/>
            <person name="Havlak P."/>
            <person name="Hellsten U."/>
            <person name="Kuo D.H."/>
            <person name="Larsson T."/>
            <person name="Lv J."/>
            <person name="Arendt D."/>
            <person name="Savage R."/>
            <person name="Osoegawa K."/>
            <person name="de Jong P."/>
            <person name="Grimwood J."/>
            <person name="Chapman J.A."/>
            <person name="Shapiro H."/>
            <person name="Aerts A."/>
            <person name="Otillar R.P."/>
            <person name="Terry A.Y."/>
            <person name="Boore J.L."/>
            <person name="Grigoriev I.V."/>
            <person name="Lindberg D.R."/>
            <person name="Seaver E.C."/>
            <person name="Weisblat D.A."/>
            <person name="Putnam N.H."/>
            <person name="Rokhsar D.S."/>
        </authorList>
    </citation>
    <scope>NUCLEOTIDE SEQUENCE</scope>
</reference>
<dbReference type="Gene3D" id="3.40.50.150">
    <property type="entry name" value="Vaccinia Virus protein VP39"/>
    <property type="match status" value="1"/>
</dbReference>
<dbReference type="PANTHER" id="PTHR22808">
    <property type="entry name" value="NCL1 YEAST -RELATED NOL1/NOP2/FMU SUN DOMAIN-CONTAINING"/>
    <property type="match status" value="1"/>
</dbReference>
<dbReference type="AlphaFoldDB" id="T1FTM4"/>
<dbReference type="CTD" id="20212171"/>
<sequence length="169" mass="18721">MQRNANDLLFMVAEKNSSKCNQMIREISSSSPTAPSPFTCVINVNAKYFPRLKLTSNSSCSNTSNNNSSNNNTEFLLFDRIMCCLPCSPLCEMLNAGLRVLNVRGRLVYTVYSMNPVECEAVVSAVLLQQKGSFELVDVRSMMGDIKYEHSLNAGEYDNIGDGVVQINL</sequence>
<dbReference type="InParanoid" id="T1FTM4"/>
<dbReference type="GO" id="GO:0008173">
    <property type="term" value="F:RNA methyltransferase activity"/>
    <property type="evidence" value="ECO:0007669"/>
    <property type="project" value="InterPro"/>
</dbReference>
<evidence type="ECO:0000313" key="3">
    <source>
        <dbReference type="Proteomes" id="UP000015101"/>
    </source>
</evidence>
<dbReference type="RefSeq" id="XP_009018961.1">
    <property type="nucleotide sequence ID" value="XM_009020713.1"/>
</dbReference>
<dbReference type="KEGG" id="hro:HELRODRAFT_192144"/>
<dbReference type="SUPFAM" id="SSF53335">
    <property type="entry name" value="S-adenosyl-L-methionine-dependent methyltransferases"/>
    <property type="match status" value="1"/>
</dbReference>
<dbReference type="EMBL" id="AMQM01004835">
    <property type="status" value="NOT_ANNOTATED_CDS"/>
    <property type="molecule type" value="Genomic_DNA"/>
</dbReference>
<dbReference type="OrthoDB" id="6093671at2759"/>
<proteinExistence type="predicted"/>
<dbReference type="GeneID" id="20212171"/>
<evidence type="ECO:0000313" key="1">
    <source>
        <dbReference type="EMBL" id="ESO02747.1"/>
    </source>
</evidence>
<evidence type="ECO:0008006" key="4">
    <source>
        <dbReference type="Google" id="ProtNLM"/>
    </source>
</evidence>
<protein>
    <recommendedName>
        <fullName evidence="4">SAM-dependent MTase RsmB/NOP-type domain-containing protein</fullName>
    </recommendedName>
</protein>